<comment type="subcellular location">
    <subcellularLocation>
        <location evidence="1 8">Nucleus</location>
    </subcellularLocation>
</comment>
<evidence type="ECO:0000256" key="7">
    <source>
        <dbReference type="ARBA" id="ARBA00038021"/>
    </source>
</evidence>
<keyword evidence="2" id="KW-0805">Transcription regulation</keyword>
<keyword evidence="6 8" id="KW-0539">Nucleus</keyword>
<dbReference type="InterPro" id="IPR009057">
    <property type="entry name" value="Homeodomain-like_sf"/>
</dbReference>
<feature type="compositionally biased region" description="Low complexity" evidence="9">
    <location>
        <begin position="196"/>
        <end position="210"/>
    </location>
</feature>
<name>A0A6G1IRA4_9PLEO</name>
<dbReference type="GO" id="GO:0003677">
    <property type="term" value="F:DNA binding"/>
    <property type="evidence" value="ECO:0007669"/>
    <property type="project" value="UniProtKB-UniRule"/>
</dbReference>
<gene>
    <name evidence="11" type="ORF">K458DRAFT_92094</name>
</gene>
<evidence type="ECO:0000256" key="8">
    <source>
        <dbReference type="PROSITE-ProRule" id="PRU00108"/>
    </source>
</evidence>
<dbReference type="Pfam" id="PF05920">
    <property type="entry name" value="Homeobox_KN"/>
    <property type="match status" value="1"/>
</dbReference>
<evidence type="ECO:0000313" key="12">
    <source>
        <dbReference type="Proteomes" id="UP000799291"/>
    </source>
</evidence>
<dbReference type="SUPFAM" id="SSF46689">
    <property type="entry name" value="Homeodomain-like"/>
    <property type="match status" value="1"/>
</dbReference>
<keyword evidence="5" id="KW-0804">Transcription</keyword>
<dbReference type="AlphaFoldDB" id="A0A6G1IRA4"/>
<keyword evidence="4 8" id="KW-0371">Homeobox</keyword>
<organism evidence="11 12">
    <name type="scientific">Lentithecium fluviatile CBS 122367</name>
    <dbReference type="NCBI Taxonomy" id="1168545"/>
    <lineage>
        <taxon>Eukaryota</taxon>
        <taxon>Fungi</taxon>
        <taxon>Dikarya</taxon>
        <taxon>Ascomycota</taxon>
        <taxon>Pezizomycotina</taxon>
        <taxon>Dothideomycetes</taxon>
        <taxon>Pleosporomycetidae</taxon>
        <taxon>Pleosporales</taxon>
        <taxon>Massarineae</taxon>
        <taxon>Lentitheciaceae</taxon>
        <taxon>Lentithecium</taxon>
    </lineage>
</organism>
<evidence type="ECO:0000256" key="1">
    <source>
        <dbReference type="ARBA" id="ARBA00004123"/>
    </source>
</evidence>
<dbReference type="InterPro" id="IPR008422">
    <property type="entry name" value="KN_HD"/>
</dbReference>
<dbReference type="InterPro" id="IPR001356">
    <property type="entry name" value="HD"/>
</dbReference>
<evidence type="ECO:0000259" key="10">
    <source>
        <dbReference type="PROSITE" id="PS50071"/>
    </source>
</evidence>
<dbReference type="OrthoDB" id="10056939at2759"/>
<dbReference type="InterPro" id="IPR050224">
    <property type="entry name" value="TALE_homeobox"/>
</dbReference>
<dbReference type="GO" id="GO:0006355">
    <property type="term" value="P:regulation of DNA-templated transcription"/>
    <property type="evidence" value="ECO:0007669"/>
    <property type="project" value="InterPro"/>
</dbReference>
<protein>
    <recommendedName>
        <fullName evidence="10">Homeobox domain-containing protein</fullName>
    </recommendedName>
</protein>
<dbReference type="Proteomes" id="UP000799291">
    <property type="component" value="Unassembled WGS sequence"/>
</dbReference>
<evidence type="ECO:0000256" key="3">
    <source>
        <dbReference type="ARBA" id="ARBA00023125"/>
    </source>
</evidence>
<accession>A0A6G1IRA4</accession>
<evidence type="ECO:0000256" key="9">
    <source>
        <dbReference type="SAM" id="MobiDB-lite"/>
    </source>
</evidence>
<dbReference type="PROSITE" id="PS50071">
    <property type="entry name" value="HOMEOBOX_2"/>
    <property type="match status" value="1"/>
</dbReference>
<dbReference type="FunFam" id="1.10.10.60:FF:000059">
    <property type="entry name" value="TGFB-induced factor homeobox 1"/>
    <property type="match status" value="1"/>
</dbReference>
<evidence type="ECO:0000256" key="6">
    <source>
        <dbReference type="ARBA" id="ARBA00023242"/>
    </source>
</evidence>
<evidence type="ECO:0000256" key="2">
    <source>
        <dbReference type="ARBA" id="ARBA00023015"/>
    </source>
</evidence>
<feature type="domain" description="Homeobox" evidence="10">
    <location>
        <begin position="294"/>
        <end position="357"/>
    </location>
</feature>
<dbReference type="PANTHER" id="PTHR11850">
    <property type="entry name" value="HOMEOBOX PROTEIN TRANSCRIPTION FACTORS"/>
    <property type="match status" value="1"/>
</dbReference>
<feature type="region of interest" description="Disordered" evidence="9">
    <location>
        <begin position="349"/>
        <end position="369"/>
    </location>
</feature>
<feature type="compositionally biased region" description="Basic and acidic residues" evidence="9">
    <location>
        <begin position="355"/>
        <end position="369"/>
    </location>
</feature>
<reference evidence="11" key="1">
    <citation type="journal article" date="2020" name="Stud. Mycol.">
        <title>101 Dothideomycetes genomes: a test case for predicting lifestyles and emergence of pathogens.</title>
        <authorList>
            <person name="Haridas S."/>
            <person name="Albert R."/>
            <person name="Binder M."/>
            <person name="Bloem J."/>
            <person name="Labutti K."/>
            <person name="Salamov A."/>
            <person name="Andreopoulos B."/>
            <person name="Baker S."/>
            <person name="Barry K."/>
            <person name="Bills G."/>
            <person name="Bluhm B."/>
            <person name="Cannon C."/>
            <person name="Castanera R."/>
            <person name="Culley D."/>
            <person name="Daum C."/>
            <person name="Ezra D."/>
            <person name="Gonzalez J."/>
            <person name="Henrissat B."/>
            <person name="Kuo A."/>
            <person name="Liang C."/>
            <person name="Lipzen A."/>
            <person name="Lutzoni F."/>
            <person name="Magnuson J."/>
            <person name="Mondo S."/>
            <person name="Nolan M."/>
            <person name="Ohm R."/>
            <person name="Pangilinan J."/>
            <person name="Park H.-J."/>
            <person name="Ramirez L."/>
            <person name="Alfaro M."/>
            <person name="Sun H."/>
            <person name="Tritt A."/>
            <person name="Yoshinaga Y."/>
            <person name="Zwiers L.-H."/>
            <person name="Turgeon B."/>
            <person name="Goodwin S."/>
            <person name="Spatafora J."/>
            <person name="Crous P."/>
            <person name="Grigoriev I."/>
        </authorList>
    </citation>
    <scope>NUCLEOTIDE SEQUENCE</scope>
    <source>
        <strain evidence="11">CBS 122367</strain>
    </source>
</reference>
<dbReference type="CDD" id="cd00086">
    <property type="entry name" value="homeodomain"/>
    <property type="match status" value="1"/>
</dbReference>
<feature type="DNA-binding region" description="Homeobox" evidence="8">
    <location>
        <begin position="296"/>
        <end position="358"/>
    </location>
</feature>
<feature type="compositionally biased region" description="Polar residues" evidence="9">
    <location>
        <begin position="267"/>
        <end position="279"/>
    </location>
</feature>
<dbReference type="GO" id="GO:0005634">
    <property type="term" value="C:nucleus"/>
    <property type="evidence" value="ECO:0007669"/>
    <property type="project" value="UniProtKB-SubCell"/>
</dbReference>
<evidence type="ECO:0000313" key="11">
    <source>
        <dbReference type="EMBL" id="KAF2680503.1"/>
    </source>
</evidence>
<proteinExistence type="inferred from homology"/>
<feature type="compositionally biased region" description="Basic and acidic residues" evidence="9">
    <location>
        <begin position="21"/>
        <end position="30"/>
    </location>
</feature>
<feature type="compositionally biased region" description="Polar residues" evidence="9">
    <location>
        <begin position="79"/>
        <end position="90"/>
    </location>
</feature>
<sequence>MEYLTLQDIPHRHFYNPRRMASPEDIRGSERALPGMAATHHLRHSPPLQAGEQTQPGKLPSFKQLMANVQEPSPPRTPSGKTASMDSSPVSRGPPAQFGDVAWSDAGKRRRIDSAYDMRPPISSEASYADSRRQSFIDPALSGPYSDQRNIHHQSAYAPYHRPSLSFVPPPVPSTPQSSHVRHQSTPVPYGHHGHTPYAPHAPHPSAGAPPSYPPPPHASGYGEHRPSYYSDPQPAPSVPSEYRPHDPYYGQLQSAYPPPPPPHPSYDNNFPTQTQPAYNSYTFQSSMGLDQSGFNRKRRGNLPKEATAILKAWFHSHRDSPYPSEDEKVELCRQTNLSMNQVSNWFINARRRAPQKEQRDAREPAEES</sequence>
<evidence type="ECO:0000256" key="4">
    <source>
        <dbReference type="ARBA" id="ARBA00023155"/>
    </source>
</evidence>
<dbReference type="SMART" id="SM00389">
    <property type="entry name" value="HOX"/>
    <property type="match status" value="1"/>
</dbReference>
<feature type="region of interest" description="Disordered" evidence="9">
    <location>
        <begin position="17"/>
        <end position="279"/>
    </location>
</feature>
<evidence type="ECO:0000256" key="5">
    <source>
        <dbReference type="ARBA" id="ARBA00023163"/>
    </source>
</evidence>
<dbReference type="Gene3D" id="1.10.10.60">
    <property type="entry name" value="Homeodomain-like"/>
    <property type="match status" value="1"/>
</dbReference>
<keyword evidence="3 8" id="KW-0238">DNA-binding</keyword>
<dbReference type="EMBL" id="MU005596">
    <property type="protein sequence ID" value="KAF2680503.1"/>
    <property type="molecule type" value="Genomic_DNA"/>
</dbReference>
<comment type="similarity">
    <text evidence="7">Belongs to the TALE/TGIF homeobox family.</text>
</comment>
<keyword evidence="12" id="KW-1185">Reference proteome</keyword>